<keyword evidence="1" id="KW-0812">Transmembrane</keyword>
<feature type="transmembrane region" description="Helical" evidence="1">
    <location>
        <begin position="214"/>
        <end position="235"/>
    </location>
</feature>
<feature type="transmembrane region" description="Helical" evidence="1">
    <location>
        <begin position="448"/>
        <end position="466"/>
    </location>
</feature>
<dbReference type="InterPro" id="IPR044851">
    <property type="entry name" value="Wax_synthase"/>
</dbReference>
<organism evidence="2 3">
    <name type="scientific">Ustilago trichophora</name>
    <dbReference type="NCBI Taxonomy" id="86804"/>
    <lineage>
        <taxon>Eukaryota</taxon>
        <taxon>Fungi</taxon>
        <taxon>Dikarya</taxon>
        <taxon>Basidiomycota</taxon>
        <taxon>Ustilaginomycotina</taxon>
        <taxon>Ustilaginomycetes</taxon>
        <taxon>Ustilaginales</taxon>
        <taxon>Ustilaginaceae</taxon>
        <taxon>Ustilago</taxon>
    </lineage>
</organism>
<keyword evidence="3" id="KW-1185">Reference proteome</keyword>
<protein>
    <recommendedName>
        <fullName evidence="4">Wax synthase domain-containing protein</fullName>
    </recommendedName>
</protein>
<feature type="transmembrane region" description="Helical" evidence="1">
    <location>
        <begin position="287"/>
        <end position="308"/>
    </location>
</feature>
<dbReference type="GO" id="GO:0006629">
    <property type="term" value="P:lipid metabolic process"/>
    <property type="evidence" value="ECO:0007669"/>
    <property type="project" value="InterPro"/>
</dbReference>
<proteinExistence type="predicted"/>
<sequence length="493" mass="55638">MVFRVAAPVVSKPLEASWDPNFRPALPSIALCVAWLFFLCFTLPSRSPAWRIIRLASFPVIASLSIPLIFDRTCTLGNPLRDLALPTITWIVMCKTVEICLVYAKGGPRPIRPFLPKSIKPVSKMEDNEYAQYEWKEVDFPPLFSWGRFVYGVDALFLRRVGTSLVLAGQGRALEWSKKGLNEWSRFLKVNKCQPSDISAHSPVRRFGQPEMPLFPAFLQLLFVHLSFKWLYALAAPTSEMVSVMGLYIPVGSPQSRQFWHAILPSSFTNRHFVLLGVPTSAFDLPLLTRLAMVFSIGGAICLCPAFLEGIWLKLWKPSPATSFFSSFERPLTSPGLARFWARSWHSTSQRDYLTLAWAMPFSSNQVMQMLYVFFWSGVQHSLMFARLRTSATAKLNLPTLLTGLLDPGMICFFVSQGVGILVEKAVLDALPIAWKKQHKLRMLARKAWMFTVLALPGFLFLDSILQRQLMTKDILDGFGLRALGLMVAGKKY</sequence>
<keyword evidence="1" id="KW-1133">Transmembrane helix</keyword>
<feature type="transmembrane region" description="Helical" evidence="1">
    <location>
        <begin position="25"/>
        <end position="45"/>
    </location>
</feature>
<dbReference type="GO" id="GO:0008374">
    <property type="term" value="F:O-acyltransferase activity"/>
    <property type="evidence" value="ECO:0007669"/>
    <property type="project" value="InterPro"/>
</dbReference>
<gene>
    <name evidence="2" type="ORF">UTRI_01239_B</name>
</gene>
<dbReference type="OrthoDB" id="1077582at2759"/>
<evidence type="ECO:0000313" key="2">
    <source>
        <dbReference type="EMBL" id="SPO21751.1"/>
    </source>
</evidence>
<dbReference type="AlphaFoldDB" id="A0A5C3DWW4"/>
<dbReference type="PANTHER" id="PTHR31595">
    <property type="entry name" value="LONG-CHAIN-ALCOHOL O-FATTY-ACYLTRANSFERASE 3-RELATED"/>
    <property type="match status" value="1"/>
</dbReference>
<dbReference type="PANTHER" id="PTHR31595:SF57">
    <property type="entry name" value="OS04G0481900 PROTEIN"/>
    <property type="match status" value="1"/>
</dbReference>
<feature type="transmembrane region" description="Helical" evidence="1">
    <location>
        <begin position="408"/>
        <end position="428"/>
    </location>
</feature>
<keyword evidence="1" id="KW-0472">Membrane</keyword>
<evidence type="ECO:0000256" key="1">
    <source>
        <dbReference type="SAM" id="Phobius"/>
    </source>
</evidence>
<dbReference type="Proteomes" id="UP000324022">
    <property type="component" value="Unassembled WGS sequence"/>
</dbReference>
<evidence type="ECO:0008006" key="4">
    <source>
        <dbReference type="Google" id="ProtNLM"/>
    </source>
</evidence>
<dbReference type="EMBL" id="OOIN01000003">
    <property type="protein sequence ID" value="SPO21751.1"/>
    <property type="molecule type" value="Genomic_DNA"/>
</dbReference>
<evidence type="ECO:0000313" key="3">
    <source>
        <dbReference type="Proteomes" id="UP000324022"/>
    </source>
</evidence>
<accession>A0A5C3DWW4</accession>
<reference evidence="2 3" key="1">
    <citation type="submission" date="2018-03" db="EMBL/GenBank/DDBJ databases">
        <authorList>
            <person name="Guldener U."/>
        </authorList>
    </citation>
    <scope>NUCLEOTIDE SEQUENCE [LARGE SCALE GENOMIC DNA]</scope>
    <source>
        <strain evidence="2 3">NBRC100155</strain>
    </source>
</reference>
<name>A0A5C3DWW4_9BASI</name>